<dbReference type="Proteomes" id="UP000885392">
    <property type="component" value="Unassembled WGS sequence"/>
</dbReference>
<protein>
    <submittedName>
        <fullName evidence="2">Phage terminase small subunit P27 family</fullName>
    </submittedName>
</protein>
<organism evidence="2">
    <name type="scientific">Salmonella enterica</name>
    <name type="common">Salmonella choleraesuis</name>
    <dbReference type="NCBI Taxonomy" id="28901"/>
    <lineage>
        <taxon>Bacteria</taxon>
        <taxon>Pseudomonadati</taxon>
        <taxon>Pseudomonadota</taxon>
        <taxon>Gammaproteobacteria</taxon>
        <taxon>Enterobacterales</taxon>
        <taxon>Enterobacteriaceae</taxon>
        <taxon>Salmonella</taxon>
    </lineage>
</organism>
<reference evidence="2" key="1">
    <citation type="submission" date="2018-10" db="EMBL/GenBank/DDBJ databases">
        <authorList>
            <consortium name="PulseNet: The National Subtyping Network for Foodborne Disease Surveillance"/>
            <person name="Tarr C.L."/>
            <person name="Trees E."/>
            <person name="Katz L.S."/>
            <person name="Carleton-Romer H.A."/>
            <person name="Stroika S."/>
            <person name="Kucerova Z."/>
            <person name="Roache K.F."/>
            <person name="Sabol A.L."/>
            <person name="Besser J."/>
            <person name="Gerner-Smidt P."/>
        </authorList>
    </citation>
    <scope>NUCLEOTIDE SEQUENCE [LARGE SCALE GENOMIC DNA]</scope>
    <source>
        <strain evidence="2">PNUSAS038541</strain>
    </source>
</reference>
<sequence length="153" mass="16762">MAGRRPKPSRLKEVTGNPGKRKSTKKEPVPKKEIQPPPAHLTEWGKSAWVRVAELLDGMGVLTLADAMALERLCDIYAEILQLKNQIASEGNTYIVQTSGGFLIKPHPAVAMLADADKRFKGYLTEFGLTPAARSKVNINGEGEKDEADEFFG</sequence>
<gene>
    <name evidence="2" type="ORF">EAK82_28440</name>
</gene>
<name>A0A403N5F8_SALER</name>
<evidence type="ECO:0000313" key="2">
    <source>
        <dbReference type="EMBL" id="MLW04004.1"/>
    </source>
</evidence>
<feature type="region of interest" description="Disordered" evidence="1">
    <location>
        <begin position="1"/>
        <end position="40"/>
    </location>
</feature>
<dbReference type="Pfam" id="PF05119">
    <property type="entry name" value="Terminase_4"/>
    <property type="match status" value="1"/>
</dbReference>
<dbReference type="EMBL" id="RVIJ01000105">
    <property type="protein sequence ID" value="MLW04004.1"/>
    <property type="molecule type" value="Genomic_DNA"/>
</dbReference>
<dbReference type="AlphaFoldDB" id="A0A403N5F8"/>
<feature type="compositionally biased region" description="Basic and acidic residues" evidence="1">
    <location>
        <begin position="25"/>
        <end position="34"/>
    </location>
</feature>
<dbReference type="NCBIfam" id="TIGR01558">
    <property type="entry name" value="sm_term_P27"/>
    <property type="match status" value="1"/>
</dbReference>
<proteinExistence type="predicted"/>
<dbReference type="InterPro" id="IPR006448">
    <property type="entry name" value="Phage_term_ssu_P27"/>
</dbReference>
<accession>A0A403N5F8</accession>
<comment type="caution">
    <text evidence="2">The sequence shown here is derived from an EMBL/GenBank/DDBJ whole genome shotgun (WGS) entry which is preliminary data.</text>
</comment>
<evidence type="ECO:0000256" key="1">
    <source>
        <dbReference type="SAM" id="MobiDB-lite"/>
    </source>
</evidence>
<dbReference type="RefSeq" id="WP_079920390.1">
    <property type="nucleotide sequence ID" value="NZ_MXMT01000016.1"/>
</dbReference>